<dbReference type="RefSeq" id="WP_111057357.1">
    <property type="nucleotide sequence ID" value="NZ_JACGXP010000007.1"/>
</dbReference>
<dbReference type="Gene3D" id="3.40.1260.10">
    <property type="entry name" value="DsrEFH-like"/>
    <property type="match status" value="1"/>
</dbReference>
<evidence type="ECO:0000313" key="1">
    <source>
        <dbReference type="EMBL" id="MBA8992100.1"/>
    </source>
</evidence>
<organism evidence="1 4">
    <name type="scientific">Curtobacterium pusillum</name>
    <dbReference type="NCBI Taxonomy" id="69373"/>
    <lineage>
        <taxon>Bacteria</taxon>
        <taxon>Bacillati</taxon>
        <taxon>Actinomycetota</taxon>
        <taxon>Actinomycetes</taxon>
        <taxon>Micrococcales</taxon>
        <taxon>Microbacteriaceae</taxon>
        <taxon>Curtobacterium</taxon>
    </lineage>
</organism>
<evidence type="ECO:0008006" key="5">
    <source>
        <dbReference type="Google" id="ProtNLM"/>
    </source>
</evidence>
<dbReference type="AlphaFoldDB" id="A0AAW3TBV4"/>
<protein>
    <recommendedName>
        <fullName evidence="5">DsrE family protein</fullName>
    </recommendedName>
</protein>
<comment type="caution">
    <text evidence="1">The sequence shown here is derived from an EMBL/GenBank/DDBJ whole genome shotgun (WGS) entry which is preliminary data.</text>
</comment>
<dbReference type="EMBL" id="JABMCE010000067">
    <property type="protein sequence ID" value="NUU13493.1"/>
    <property type="molecule type" value="Genomic_DNA"/>
</dbReference>
<proteinExistence type="predicted"/>
<dbReference type="Proteomes" id="UP000573001">
    <property type="component" value="Unassembled WGS sequence"/>
</dbReference>
<dbReference type="InterPro" id="IPR003787">
    <property type="entry name" value="Sulphur_relay_DsrE/F-like"/>
</dbReference>
<dbReference type="SUPFAM" id="SSF75169">
    <property type="entry name" value="DsrEFH-like"/>
    <property type="match status" value="1"/>
</dbReference>
<dbReference type="Pfam" id="PF02635">
    <property type="entry name" value="DsrE"/>
    <property type="match status" value="1"/>
</dbReference>
<dbReference type="PANTHER" id="PTHR37691">
    <property type="entry name" value="BLR3518 PROTEIN"/>
    <property type="match status" value="1"/>
</dbReference>
<gene>
    <name evidence="1" type="ORF">FHW23_003388</name>
    <name evidence="2" type="ORF">HP507_06575</name>
</gene>
<keyword evidence="3" id="KW-1185">Reference proteome</keyword>
<dbReference type="Proteomes" id="UP000590225">
    <property type="component" value="Unassembled WGS sequence"/>
</dbReference>
<reference evidence="2 3" key="1">
    <citation type="submission" date="2020-05" db="EMBL/GenBank/DDBJ databases">
        <title>Genome Sequencing of Type Strains.</title>
        <authorList>
            <person name="Lemaire J.F."/>
            <person name="Inderbitzin P."/>
            <person name="Gregorio O.A."/>
            <person name="Collins S.B."/>
            <person name="Wespe N."/>
            <person name="Knight-Connoni V."/>
        </authorList>
    </citation>
    <scope>NUCLEOTIDE SEQUENCE [LARGE SCALE GENOMIC DNA]</scope>
    <source>
        <strain evidence="2 3">ATCC 19096</strain>
    </source>
</reference>
<reference evidence="1 4" key="2">
    <citation type="submission" date="2020-07" db="EMBL/GenBank/DDBJ databases">
        <title>Above-ground endophytic microbial communities from plants in different locations in the United States.</title>
        <authorList>
            <person name="Frank C."/>
        </authorList>
    </citation>
    <scope>NUCLEOTIDE SEQUENCE [LARGE SCALE GENOMIC DNA]</scope>
    <source>
        <strain evidence="1 4">WPL5_2</strain>
    </source>
</reference>
<name>A0AAW3TBV4_9MICO</name>
<evidence type="ECO:0000313" key="4">
    <source>
        <dbReference type="Proteomes" id="UP000590225"/>
    </source>
</evidence>
<evidence type="ECO:0000313" key="3">
    <source>
        <dbReference type="Proteomes" id="UP000573001"/>
    </source>
</evidence>
<sequence>MEHRHQLLIHAFAEEPGVLTAALRVARRAVQSLGSDTSVQVIVQGGAVRGLVTDSAHLDDLLTTIAGSGVDVLACANSMERVGVAAEALLPDVGTVPAAVTYLTQQQWAGAAYVRI</sequence>
<accession>A0AAW3TBV4</accession>
<dbReference type="EMBL" id="JACGXP010000007">
    <property type="protein sequence ID" value="MBA8992100.1"/>
    <property type="molecule type" value="Genomic_DNA"/>
</dbReference>
<dbReference type="InterPro" id="IPR027396">
    <property type="entry name" value="DsrEFH-like"/>
</dbReference>
<dbReference type="PANTHER" id="PTHR37691:SF1">
    <property type="entry name" value="BLR3518 PROTEIN"/>
    <property type="match status" value="1"/>
</dbReference>
<evidence type="ECO:0000313" key="2">
    <source>
        <dbReference type="EMBL" id="NUU13493.1"/>
    </source>
</evidence>